<protein>
    <recommendedName>
        <fullName evidence="3">Phospholipase</fullName>
    </recommendedName>
</protein>
<evidence type="ECO:0008006" key="3">
    <source>
        <dbReference type="Google" id="ProtNLM"/>
    </source>
</evidence>
<dbReference type="EMBL" id="CP098502">
    <property type="protein sequence ID" value="UTI65157.1"/>
    <property type="molecule type" value="Genomic_DNA"/>
</dbReference>
<dbReference type="RefSeq" id="WP_254571845.1">
    <property type="nucleotide sequence ID" value="NZ_CP098502.1"/>
</dbReference>
<dbReference type="Proteomes" id="UP001056035">
    <property type="component" value="Chromosome"/>
</dbReference>
<name>A0ABY5DWV2_9ACTN</name>
<proteinExistence type="predicted"/>
<evidence type="ECO:0000313" key="1">
    <source>
        <dbReference type="EMBL" id="UTI65157.1"/>
    </source>
</evidence>
<gene>
    <name evidence="1" type="ORF">NBH00_02845</name>
</gene>
<reference evidence="1 2" key="1">
    <citation type="submission" date="2022-06" db="EMBL/GenBank/DDBJ databases">
        <title>Paraconexibacter antarcticus.</title>
        <authorList>
            <person name="Kim C.S."/>
        </authorList>
    </citation>
    <scope>NUCLEOTIDE SEQUENCE [LARGE SCALE GENOMIC DNA]</scope>
    <source>
        <strain evidence="1 2">02-257</strain>
    </source>
</reference>
<organism evidence="1 2">
    <name type="scientific">Paraconexibacter antarcticus</name>
    <dbReference type="NCBI Taxonomy" id="2949664"/>
    <lineage>
        <taxon>Bacteria</taxon>
        <taxon>Bacillati</taxon>
        <taxon>Actinomycetota</taxon>
        <taxon>Thermoleophilia</taxon>
        <taxon>Solirubrobacterales</taxon>
        <taxon>Paraconexibacteraceae</taxon>
        <taxon>Paraconexibacter</taxon>
    </lineage>
</organism>
<keyword evidence="2" id="KW-1185">Reference proteome</keyword>
<sequence length="110" mass="12250">MSAEPVARPHPEPVVLNIGGDLGALVVHWDAAQLDTPIEISPAGRDDDRQHQHVLERPLQGRTFYAAVFDQILEGPHTLWVRGRPRARDVRIVAGQVTELHWEATDTDPP</sequence>
<accession>A0ABY5DWV2</accession>
<evidence type="ECO:0000313" key="2">
    <source>
        <dbReference type="Proteomes" id="UP001056035"/>
    </source>
</evidence>